<accession>A0A1E7Y078</accession>
<dbReference type="RefSeq" id="WP_070122568.1">
    <property type="nucleotide sequence ID" value="NZ_MAXD01000003.1"/>
</dbReference>
<sequence>MTYGAQYRTTMARLMDGADDDMTLANEWQARLKMPGRERWMNEVTGARLVRGLSTPRFRDMVAWSLSAAVPTPAGMVAAARGEGLDAAIGHVLHDAGWRPDEERLTAADLDLNVLLDLGADKTAVFGLKALISWMAGDPTRAQICLAASPSLDAAGVCVAWCLRHGVLPAGRETTPMTANVPDPFHA</sequence>
<gene>
    <name evidence="1" type="ORF">BBK15_05990</name>
</gene>
<comment type="caution">
    <text evidence="1">The sequence shown here is derived from an EMBL/GenBank/DDBJ whole genome shotgun (WGS) entry which is preliminary data.</text>
</comment>
<evidence type="ECO:0000313" key="2">
    <source>
        <dbReference type="Proteomes" id="UP000175684"/>
    </source>
</evidence>
<dbReference type="Proteomes" id="UP000175684">
    <property type="component" value="Unassembled WGS sequence"/>
</dbReference>
<organism evidence="1 2">
    <name type="scientific">Bifidobacterium adolescentis</name>
    <dbReference type="NCBI Taxonomy" id="1680"/>
    <lineage>
        <taxon>Bacteria</taxon>
        <taxon>Bacillati</taxon>
        <taxon>Actinomycetota</taxon>
        <taxon>Actinomycetes</taxon>
        <taxon>Bifidobacteriales</taxon>
        <taxon>Bifidobacteriaceae</taxon>
        <taxon>Bifidobacterium</taxon>
    </lineage>
</organism>
<dbReference type="AlphaFoldDB" id="A0A1E7Y078"/>
<evidence type="ECO:0000313" key="1">
    <source>
        <dbReference type="EMBL" id="OFA35013.1"/>
    </source>
</evidence>
<protein>
    <submittedName>
        <fullName evidence="1">Uncharacterized protein</fullName>
    </submittedName>
</protein>
<dbReference type="EMBL" id="MAXD01000003">
    <property type="protein sequence ID" value="OFA35013.1"/>
    <property type="molecule type" value="Genomic_DNA"/>
</dbReference>
<reference evidence="1 2" key="1">
    <citation type="submission" date="2016-07" db="EMBL/GenBank/DDBJ databases">
        <title>Draft Genome Sequence of Bifidobacterium adolescentis strain Km 4.</title>
        <authorList>
            <person name="Danilenko V.N."/>
        </authorList>
    </citation>
    <scope>NUCLEOTIDE SEQUENCE [LARGE SCALE GENOMIC DNA]</scope>
    <source>
        <strain evidence="1 2">Km 4</strain>
    </source>
</reference>
<proteinExistence type="predicted"/>
<name>A0A1E7Y078_BIFAD</name>